<organism evidence="2 3">
    <name type="scientific">Trifolium medium</name>
    <dbReference type="NCBI Taxonomy" id="97028"/>
    <lineage>
        <taxon>Eukaryota</taxon>
        <taxon>Viridiplantae</taxon>
        <taxon>Streptophyta</taxon>
        <taxon>Embryophyta</taxon>
        <taxon>Tracheophyta</taxon>
        <taxon>Spermatophyta</taxon>
        <taxon>Magnoliopsida</taxon>
        <taxon>eudicotyledons</taxon>
        <taxon>Gunneridae</taxon>
        <taxon>Pentapetalae</taxon>
        <taxon>rosids</taxon>
        <taxon>fabids</taxon>
        <taxon>Fabales</taxon>
        <taxon>Fabaceae</taxon>
        <taxon>Papilionoideae</taxon>
        <taxon>50 kb inversion clade</taxon>
        <taxon>NPAAA clade</taxon>
        <taxon>Hologalegina</taxon>
        <taxon>IRL clade</taxon>
        <taxon>Trifolieae</taxon>
        <taxon>Trifolium</taxon>
    </lineage>
</organism>
<feature type="non-terminal residue" evidence="2">
    <location>
        <position position="1"/>
    </location>
</feature>
<protein>
    <submittedName>
        <fullName evidence="2">Uncharacterized protein</fullName>
    </submittedName>
</protein>
<evidence type="ECO:0000313" key="2">
    <source>
        <dbReference type="EMBL" id="MCI17064.1"/>
    </source>
</evidence>
<comment type="caution">
    <text evidence="2">The sequence shown here is derived from an EMBL/GenBank/DDBJ whole genome shotgun (WGS) entry which is preliminary data.</text>
</comment>
<sequence>RFVPSTMPQANEHSLQSDLNPTHDHFLQPGNIIKVDRILRESPAGPNGQHHE</sequence>
<evidence type="ECO:0000256" key="1">
    <source>
        <dbReference type="SAM" id="MobiDB-lite"/>
    </source>
</evidence>
<evidence type="ECO:0000313" key="3">
    <source>
        <dbReference type="Proteomes" id="UP000265520"/>
    </source>
</evidence>
<reference evidence="2 3" key="1">
    <citation type="journal article" date="2018" name="Front. Plant Sci.">
        <title>Red Clover (Trifolium pratense) and Zigzag Clover (T. medium) - A Picture of Genomic Similarities and Differences.</title>
        <authorList>
            <person name="Dluhosova J."/>
            <person name="Istvanek J."/>
            <person name="Nedelnik J."/>
            <person name="Repkova J."/>
        </authorList>
    </citation>
    <scope>NUCLEOTIDE SEQUENCE [LARGE SCALE GENOMIC DNA]</scope>
    <source>
        <strain evidence="3">cv. 10/8</strain>
        <tissue evidence="2">Leaf</tissue>
    </source>
</reference>
<keyword evidence="3" id="KW-1185">Reference proteome</keyword>
<accession>A0A392PYZ1</accession>
<proteinExistence type="predicted"/>
<feature type="region of interest" description="Disordered" evidence="1">
    <location>
        <begin position="1"/>
        <end position="27"/>
    </location>
</feature>
<dbReference type="Proteomes" id="UP000265520">
    <property type="component" value="Unassembled WGS sequence"/>
</dbReference>
<feature type="compositionally biased region" description="Polar residues" evidence="1">
    <location>
        <begin position="1"/>
        <end position="20"/>
    </location>
</feature>
<dbReference type="AlphaFoldDB" id="A0A392PYZ1"/>
<name>A0A392PYZ1_9FABA</name>
<dbReference type="EMBL" id="LXQA010103719">
    <property type="protein sequence ID" value="MCI17064.1"/>
    <property type="molecule type" value="Genomic_DNA"/>
</dbReference>